<dbReference type="PANTHER" id="PTHR10009">
    <property type="entry name" value="PROTEIN YELLOW-RELATED"/>
    <property type="match status" value="1"/>
</dbReference>
<dbReference type="OMA" id="KYTYPHP"/>
<dbReference type="PANTHER" id="PTHR10009:SF7">
    <property type="entry name" value="GH10609P-RELATED"/>
    <property type="match status" value="1"/>
</dbReference>
<dbReference type="OrthoDB" id="8184345at2759"/>
<organism evidence="7 8">
    <name type="scientific">Drosophila busckii</name>
    <name type="common">Fruit fly</name>
    <dbReference type="NCBI Taxonomy" id="30019"/>
    <lineage>
        <taxon>Eukaryota</taxon>
        <taxon>Metazoa</taxon>
        <taxon>Ecdysozoa</taxon>
        <taxon>Arthropoda</taxon>
        <taxon>Hexapoda</taxon>
        <taxon>Insecta</taxon>
        <taxon>Pterygota</taxon>
        <taxon>Neoptera</taxon>
        <taxon>Endopterygota</taxon>
        <taxon>Diptera</taxon>
        <taxon>Brachycera</taxon>
        <taxon>Muscomorpha</taxon>
        <taxon>Ephydroidea</taxon>
        <taxon>Drosophilidae</taxon>
        <taxon>Drosophila</taxon>
    </lineage>
</organism>
<dbReference type="GO" id="GO:0005576">
    <property type="term" value="C:extracellular region"/>
    <property type="evidence" value="ECO:0007669"/>
    <property type="project" value="UniProtKB-SubCell"/>
</dbReference>
<name>A0A0M5IZY2_DROBS</name>
<feature type="signal peptide" evidence="6">
    <location>
        <begin position="1"/>
        <end position="22"/>
    </location>
</feature>
<feature type="chain" id="PRO_5005803413" evidence="6">
    <location>
        <begin position="23"/>
        <end position="422"/>
    </location>
</feature>
<dbReference type="SMR" id="A0A0M5IZY2"/>
<evidence type="ECO:0000313" key="8">
    <source>
        <dbReference type="Proteomes" id="UP000494163"/>
    </source>
</evidence>
<dbReference type="InterPro" id="IPR017996">
    <property type="entry name" value="MRJP/yellow-related"/>
</dbReference>
<evidence type="ECO:0000313" key="7">
    <source>
        <dbReference type="EMBL" id="ALC42498.1"/>
    </source>
</evidence>
<comment type="subcellular location">
    <subcellularLocation>
        <location evidence="1">Secreted</location>
    </subcellularLocation>
</comment>
<keyword evidence="8" id="KW-1185">Reference proteome</keyword>
<sequence>MQQLLRIAVLLWLGLATSQVRAQFSTDYEAKALRSVYEARNLELSFPTPQERERVIKAGLYDPDNVVPLDVDVYYTHGDRVPSIFVTIPRFVKGVPYSLAYVTNEQRGNGTVLRAYPSYDWHQSHGADCNGLTSVYRTQIDECGRMWILDSGEIDFVQHCAPQLYALDLASGGVVHHYRLPQGTYKPGFSRFVTPTINLDAHNCDVSHVYMADSIGSGLVVYDVNAQRSWRIENKFTYPHPDFGTFTVAGESFELWDGTVGLTLTPHGLAPRMLYFHSLSSDWQMTLPLEALNNATNWRDKDTASALEQFVLLGKRGSQCVGSAMSETGTLFCGLVQPASILAWNIRQPYTQQNLALLIEDEQRLQFPSGIKIVRNYEGKEEFWVLSNRLQKAFGTGLNFKEINFRIQKCGVHELLNGSNCN</sequence>
<dbReference type="AlphaFoldDB" id="A0A0M5IZY2"/>
<dbReference type="Proteomes" id="UP000494163">
    <property type="component" value="Chromosome 2R"/>
</dbReference>
<proteinExistence type="inferred from homology"/>
<dbReference type="Pfam" id="PF03022">
    <property type="entry name" value="MRJP"/>
    <property type="match status" value="1"/>
</dbReference>
<evidence type="ECO:0000256" key="4">
    <source>
        <dbReference type="ARBA" id="ARBA00022729"/>
    </source>
</evidence>
<dbReference type="InterPro" id="IPR011042">
    <property type="entry name" value="6-blade_b-propeller_TolB-like"/>
</dbReference>
<dbReference type="STRING" id="30019.A0A0M5IZY2"/>
<evidence type="ECO:0000256" key="6">
    <source>
        <dbReference type="SAM" id="SignalP"/>
    </source>
</evidence>
<evidence type="ECO:0000256" key="2">
    <source>
        <dbReference type="ARBA" id="ARBA00009127"/>
    </source>
</evidence>
<comment type="similarity">
    <text evidence="2">Belongs to the major royal jelly protein family.</text>
</comment>
<evidence type="ECO:0000256" key="1">
    <source>
        <dbReference type="ARBA" id="ARBA00004613"/>
    </source>
</evidence>
<evidence type="ECO:0000256" key="3">
    <source>
        <dbReference type="ARBA" id="ARBA00022525"/>
    </source>
</evidence>
<dbReference type="Gene3D" id="2.120.10.30">
    <property type="entry name" value="TolB, C-terminal domain"/>
    <property type="match status" value="1"/>
</dbReference>
<dbReference type="EMBL" id="CP012524">
    <property type="protein sequence ID" value="ALC42498.1"/>
    <property type="molecule type" value="Genomic_DNA"/>
</dbReference>
<dbReference type="PRINTS" id="PR01366">
    <property type="entry name" value="ROYALJELLY"/>
</dbReference>
<keyword evidence="3" id="KW-0964">Secreted</keyword>
<accession>A0A0M5IZY2</accession>
<reference evidence="7 8" key="1">
    <citation type="submission" date="2015-08" db="EMBL/GenBank/DDBJ databases">
        <title>Ancestral chromatin configuration constrains chromatin evolution on differentiating sex chromosomes in Drosophila.</title>
        <authorList>
            <person name="Zhou Q."/>
            <person name="Bachtrog D."/>
        </authorList>
    </citation>
    <scope>NUCLEOTIDE SEQUENCE [LARGE SCALE GENOMIC DNA]</scope>
    <source>
        <tissue evidence="7">Whole larvae</tissue>
    </source>
</reference>
<keyword evidence="5" id="KW-0325">Glycoprotein</keyword>
<protein>
    <submittedName>
        <fullName evidence="7">Yellow-d2</fullName>
    </submittedName>
</protein>
<keyword evidence="4 6" id="KW-0732">Signal</keyword>
<gene>
    <name evidence="7" type="ORF">Dbus_chr2Rg2077</name>
</gene>
<dbReference type="FunFam" id="2.120.10.30:FF:000045">
    <property type="entry name" value="Blast:Protein yellow"/>
    <property type="match status" value="1"/>
</dbReference>
<evidence type="ECO:0000256" key="5">
    <source>
        <dbReference type="ARBA" id="ARBA00023180"/>
    </source>
</evidence>